<feature type="transmembrane region" description="Helical" evidence="1">
    <location>
        <begin position="716"/>
        <end position="736"/>
    </location>
</feature>
<feature type="transmembrane region" description="Helical" evidence="1">
    <location>
        <begin position="576"/>
        <end position="594"/>
    </location>
</feature>
<dbReference type="Proteomes" id="UP000596742">
    <property type="component" value="Unassembled WGS sequence"/>
</dbReference>
<feature type="transmembrane region" description="Helical" evidence="1">
    <location>
        <begin position="429"/>
        <end position="448"/>
    </location>
</feature>
<feature type="transmembrane region" description="Helical" evidence="1">
    <location>
        <begin position="678"/>
        <end position="701"/>
    </location>
</feature>
<sequence length="761" mass="88466">MNMVNVKLSVVFIFLCVNVITSDTVCNLSKINTCSFIIDDNSVNNLKLQFKETESLSAKIRLQFASPFKSTNGTILPIDWTMTTRGKYGGDFFTAWPVDYSLYSFGFLNSRMLSYIPLNITVNPPGCDVLIGNINTDCGITHALSTQINIQIKESHHNHSLKWCYIKEYKEARDTILYTMMVYFGIPYAMFGFHCCQEDERILSCEDEYNMQWNGYQVLPYYVGIVFFCFFPIFLMKFSARAMDSGNKFKDKSNLYEDLDSDKDEWVYLQTRSPVTFSKLILGMFGLGIKHPVTASRIRRVIFVFMAPIAIYVEILMYHLGWPELVPALVKAKIPFGFASIAGGIVDCHPLFLPMIGGPFVALLTYLMIGIIVLALPRDLGKAVEKGISSDGNGRWTLLRLHTVTIEELSLKSCVNKIGYHKVHAVLKANIFMLINPTFWQFVINFFVKRWKRCMLKVYAAVPSNQCIQYLLFLFLILFYVVICFTETILCILYYGIPIFKFLTTMVNGYTMYLNRQFLDRHQVLKIFFMIMSPLCLIYYLFMSCIVISESFNFLAKIIFFVYLSIVIFPNYSFSFVYSIIMLLFFIYHIIIEIEKDYFELLHQTIKAVKHMKGEKSKREEIQCTNLSESTVVIKQEMVVIGEHNSNEQEQLREKNKLPGIQRDLYEYVVRKHRPLHIAIFMTVIQICIMTFLVFASIIYVSRFVDVQETDEKHEIFHVISILLITILPNLVHRVFTPIVNNKVRKHKIRQTVDNFYHMRI</sequence>
<evidence type="ECO:0000313" key="3">
    <source>
        <dbReference type="EMBL" id="VDI71315.1"/>
    </source>
</evidence>
<reference evidence="3" key="1">
    <citation type="submission" date="2018-11" db="EMBL/GenBank/DDBJ databases">
        <authorList>
            <person name="Alioto T."/>
            <person name="Alioto T."/>
        </authorList>
    </citation>
    <scope>NUCLEOTIDE SEQUENCE</scope>
</reference>
<feature type="chain" id="PRO_5032912654" evidence="2">
    <location>
        <begin position="23"/>
        <end position="761"/>
    </location>
</feature>
<feature type="transmembrane region" description="Helical" evidence="1">
    <location>
        <begin position="360"/>
        <end position="377"/>
    </location>
</feature>
<accession>A0A8B6GZV6</accession>
<feature type="transmembrane region" description="Helical" evidence="1">
    <location>
        <begin position="469"/>
        <end position="497"/>
    </location>
</feature>
<evidence type="ECO:0000256" key="2">
    <source>
        <dbReference type="SAM" id="SignalP"/>
    </source>
</evidence>
<keyword evidence="1" id="KW-0472">Membrane</keyword>
<keyword evidence="2" id="KW-0732">Signal</keyword>
<feature type="transmembrane region" description="Helical" evidence="1">
    <location>
        <begin position="554"/>
        <end position="570"/>
    </location>
</feature>
<keyword evidence="4" id="KW-1185">Reference proteome</keyword>
<name>A0A8B6GZV6_MYTGA</name>
<dbReference type="OrthoDB" id="6087899at2759"/>
<proteinExistence type="predicted"/>
<dbReference type="EMBL" id="UYJE01009224">
    <property type="protein sequence ID" value="VDI71315.1"/>
    <property type="molecule type" value="Genomic_DNA"/>
</dbReference>
<feature type="transmembrane region" description="Helical" evidence="1">
    <location>
        <begin position="524"/>
        <end position="542"/>
    </location>
</feature>
<gene>
    <name evidence="3" type="ORF">MGAL_10B050349</name>
</gene>
<comment type="caution">
    <text evidence="3">The sequence shown here is derived from an EMBL/GenBank/DDBJ whole genome shotgun (WGS) entry which is preliminary data.</text>
</comment>
<evidence type="ECO:0000256" key="1">
    <source>
        <dbReference type="SAM" id="Phobius"/>
    </source>
</evidence>
<keyword evidence="1" id="KW-1133">Transmembrane helix</keyword>
<dbReference type="AlphaFoldDB" id="A0A8B6GZV6"/>
<evidence type="ECO:0000313" key="4">
    <source>
        <dbReference type="Proteomes" id="UP000596742"/>
    </source>
</evidence>
<feature type="transmembrane region" description="Helical" evidence="1">
    <location>
        <begin position="301"/>
        <end position="322"/>
    </location>
</feature>
<feature type="transmembrane region" description="Helical" evidence="1">
    <location>
        <begin position="219"/>
        <end position="240"/>
    </location>
</feature>
<feature type="signal peptide" evidence="2">
    <location>
        <begin position="1"/>
        <end position="22"/>
    </location>
</feature>
<keyword evidence="1" id="KW-0812">Transmembrane</keyword>
<protein>
    <submittedName>
        <fullName evidence="3">Uncharacterized protein</fullName>
    </submittedName>
</protein>
<organism evidence="3 4">
    <name type="scientific">Mytilus galloprovincialis</name>
    <name type="common">Mediterranean mussel</name>
    <dbReference type="NCBI Taxonomy" id="29158"/>
    <lineage>
        <taxon>Eukaryota</taxon>
        <taxon>Metazoa</taxon>
        <taxon>Spiralia</taxon>
        <taxon>Lophotrochozoa</taxon>
        <taxon>Mollusca</taxon>
        <taxon>Bivalvia</taxon>
        <taxon>Autobranchia</taxon>
        <taxon>Pteriomorphia</taxon>
        <taxon>Mytilida</taxon>
        <taxon>Mytiloidea</taxon>
        <taxon>Mytilidae</taxon>
        <taxon>Mytilinae</taxon>
        <taxon>Mytilus</taxon>
    </lineage>
</organism>